<evidence type="ECO:0000313" key="2">
    <source>
        <dbReference type="EMBL" id="MBB3860892.1"/>
    </source>
</evidence>
<protein>
    <submittedName>
        <fullName evidence="2">Conjugative transfer region protein TrbK</fullName>
    </submittedName>
</protein>
<dbReference type="EMBL" id="JACICY010000004">
    <property type="protein sequence ID" value="MBB3860892.1"/>
    <property type="molecule type" value="Genomic_DNA"/>
</dbReference>
<reference evidence="2 3" key="1">
    <citation type="submission" date="2020-08" db="EMBL/GenBank/DDBJ databases">
        <title>Genomic Encyclopedia of Type Strains, Phase IV (KMG-IV): sequencing the most valuable type-strain genomes for metagenomic binning, comparative biology and taxonomic classification.</title>
        <authorList>
            <person name="Goeker M."/>
        </authorList>
    </citation>
    <scope>NUCLEOTIDE SEQUENCE [LARGE SCALE GENOMIC DNA]</scope>
    <source>
        <strain evidence="2 3">DSM 14552</strain>
    </source>
</reference>
<accession>A0A7W5ZX08</accession>
<evidence type="ECO:0000256" key="1">
    <source>
        <dbReference type="SAM" id="Phobius"/>
    </source>
</evidence>
<dbReference type="InterPro" id="IPR027587">
    <property type="entry name" value="TrbK"/>
</dbReference>
<keyword evidence="1" id="KW-1133">Transmembrane helix</keyword>
<dbReference type="RefSeq" id="WP_183613138.1">
    <property type="nucleotide sequence ID" value="NZ_JACICY010000004.1"/>
</dbReference>
<dbReference type="NCBIfam" id="TIGR04360">
    <property type="entry name" value="other_trbK"/>
    <property type="match status" value="1"/>
</dbReference>
<keyword evidence="1" id="KW-0812">Transmembrane</keyword>
<comment type="caution">
    <text evidence="2">The sequence shown here is derived from an EMBL/GenBank/DDBJ whole genome shotgun (WGS) entry which is preliminary data.</text>
</comment>
<feature type="transmembrane region" description="Helical" evidence="1">
    <location>
        <begin position="6"/>
        <end position="24"/>
    </location>
</feature>
<keyword evidence="3" id="KW-1185">Reference proteome</keyword>
<evidence type="ECO:0000313" key="3">
    <source>
        <dbReference type="Proteomes" id="UP000562395"/>
    </source>
</evidence>
<dbReference type="AlphaFoldDB" id="A0A7W5ZX08"/>
<dbReference type="Proteomes" id="UP000562395">
    <property type="component" value="Unassembled WGS sequence"/>
</dbReference>
<sequence>MDTKLFARIGAGAFVAIALTMTALQLREEPARTVPEIETVIDSEGDPLAAMLRECAAMGEEALDVPACRAAWSEKRRRFLGIKGEASSPVTTESVPIVVPADTKPAKGQ</sequence>
<dbReference type="Pfam" id="PF20084">
    <property type="entry name" value="TrbK"/>
    <property type="match status" value="1"/>
</dbReference>
<gene>
    <name evidence="2" type="ORF">GGQ88_002161</name>
</gene>
<name>A0A7W5ZX08_9SPHN</name>
<keyword evidence="1" id="KW-0472">Membrane</keyword>
<organism evidence="2 3">
    <name type="scientific">Novosphingobium hassiacum</name>
    <dbReference type="NCBI Taxonomy" id="173676"/>
    <lineage>
        <taxon>Bacteria</taxon>
        <taxon>Pseudomonadati</taxon>
        <taxon>Pseudomonadota</taxon>
        <taxon>Alphaproteobacteria</taxon>
        <taxon>Sphingomonadales</taxon>
        <taxon>Sphingomonadaceae</taxon>
        <taxon>Novosphingobium</taxon>
    </lineage>
</organism>
<proteinExistence type="predicted"/>